<evidence type="ECO:0000313" key="1">
    <source>
        <dbReference type="EMBL" id="RRD48767.1"/>
    </source>
</evidence>
<accession>A0A3P1WSM1</accession>
<protein>
    <submittedName>
        <fullName evidence="1">Uncharacterized protein</fullName>
    </submittedName>
</protein>
<reference evidence="1 2" key="1">
    <citation type="submission" date="2018-11" db="EMBL/GenBank/DDBJ databases">
        <title>Genomes From Bacteria Associated with the Canine Oral Cavity: a Test Case for Automated Genome-Based Taxonomic Assignment.</title>
        <authorList>
            <person name="Coil D.A."/>
            <person name="Jospin G."/>
            <person name="Darling A.E."/>
            <person name="Wallis C."/>
            <person name="Davis I.J."/>
            <person name="Harris S."/>
            <person name="Eisen J.A."/>
            <person name="Holcombe L.J."/>
            <person name="O'Flynn C."/>
        </authorList>
    </citation>
    <scope>NUCLEOTIDE SEQUENCE [LARGE SCALE GENOMIC DNA]</scope>
    <source>
        <strain evidence="1 2">OH2822_COT-296</strain>
    </source>
</reference>
<sequence>MNELRVALPRFLTALEAFHRDLARSAEAVEEAEKRLLALGDDDFLQQFGAQLRRVKEPTDQYRKGTPRVEAAVNDKIQRVERYFHG</sequence>
<comment type="caution">
    <text evidence="1">The sequence shown here is derived from an EMBL/GenBank/DDBJ whole genome shotgun (WGS) entry which is preliminary data.</text>
</comment>
<proteinExistence type="predicted"/>
<dbReference type="AlphaFoldDB" id="A0A3P1WSM1"/>
<name>A0A3P1WSM1_9ACTN</name>
<evidence type="ECO:0000313" key="2">
    <source>
        <dbReference type="Proteomes" id="UP000280935"/>
    </source>
</evidence>
<organism evidence="1 2">
    <name type="scientific">Arachnia propionica</name>
    <dbReference type="NCBI Taxonomy" id="1750"/>
    <lineage>
        <taxon>Bacteria</taxon>
        <taxon>Bacillati</taxon>
        <taxon>Actinomycetota</taxon>
        <taxon>Actinomycetes</taxon>
        <taxon>Propionibacteriales</taxon>
        <taxon>Propionibacteriaceae</taxon>
        <taxon>Arachnia</taxon>
    </lineage>
</organism>
<dbReference type="EMBL" id="RQYT01000030">
    <property type="protein sequence ID" value="RRD48767.1"/>
    <property type="molecule type" value="Genomic_DNA"/>
</dbReference>
<gene>
    <name evidence="1" type="ORF">EII35_11205</name>
</gene>
<dbReference type="Proteomes" id="UP000280935">
    <property type="component" value="Unassembled WGS sequence"/>
</dbReference>
<dbReference type="RefSeq" id="WP_125228556.1">
    <property type="nucleotide sequence ID" value="NZ_RQYT01000030.1"/>
</dbReference>